<dbReference type="Gene3D" id="1.10.357.10">
    <property type="entry name" value="Tetracycline Repressor, domain 2"/>
    <property type="match status" value="1"/>
</dbReference>
<dbReference type="InterPro" id="IPR009057">
    <property type="entry name" value="Homeodomain-like_sf"/>
</dbReference>
<keyword evidence="2 4" id="KW-0238">DNA-binding</keyword>
<dbReference type="PANTHER" id="PTHR30055">
    <property type="entry name" value="HTH-TYPE TRANSCRIPTIONAL REGULATOR RUTR"/>
    <property type="match status" value="1"/>
</dbReference>
<keyword evidence="3" id="KW-0804">Transcription</keyword>
<reference evidence="7" key="2">
    <citation type="submission" date="2020-09" db="EMBL/GenBank/DDBJ databases">
        <authorList>
            <person name="Sun Q."/>
            <person name="Kim S."/>
        </authorList>
    </citation>
    <scope>NUCLEOTIDE SEQUENCE</scope>
    <source>
        <strain evidence="7">KCTC 32255</strain>
    </source>
</reference>
<dbReference type="SUPFAM" id="SSF46689">
    <property type="entry name" value="Homeodomain-like"/>
    <property type="match status" value="1"/>
</dbReference>
<protein>
    <recommendedName>
        <fullName evidence="6">HTH tetR-type domain-containing protein</fullName>
    </recommendedName>
</protein>
<proteinExistence type="predicted"/>
<feature type="domain" description="HTH tetR-type" evidence="6">
    <location>
        <begin position="26"/>
        <end position="86"/>
    </location>
</feature>
<evidence type="ECO:0000256" key="2">
    <source>
        <dbReference type="ARBA" id="ARBA00023125"/>
    </source>
</evidence>
<organism evidence="7 8">
    <name type="scientific">Novosphingobium colocasiae</name>
    <dbReference type="NCBI Taxonomy" id="1256513"/>
    <lineage>
        <taxon>Bacteria</taxon>
        <taxon>Pseudomonadati</taxon>
        <taxon>Pseudomonadota</taxon>
        <taxon>Alphaproteobacteria</taxon>
        <taxon>Sphingomonadales</taxon>
        <taxon>Sphingomonadaceae</taxon>
        <taxon>Novosphingobium</taxon>
    </lineage>
</organism>
<dbReference type="InterPro" id="IPR050109">
    <property type="entry name" value="HTH-type_TetR-like_transc_reg"/>
</dbReference>
<sequence length="236" mass="25344">MSEPSPGRSVPASAGEEPRRGPGRPSISNEALLDKALELFLDHGFAGTSIDAITQSASMAKRTIYARYGDKASLFRAAVAHGLDRFKPTFDRLSALEADDMDETMDRIADAIVASVVSPDSIRLLRLIRSDAGAVPEIVGDFSDRTLDPVTAFLADLFRRRTALGQAAVEDSRLVAELFIDVIARGPCSKAAADLVFAPDYVERHTRFAVKLFLHGLMTIGDGPDGHSGARTELCG</sequence>
<dbReference type="InterPro" id="IPR039536">
    <property type="entry name" value="TetR_C_Proteobacteria"/>
</dbReference>
<keyword evidence="8" id="KW-1185">Reference proteome</keyword>
<comment type="caution">
    <text evidence="7">The sequence shown here is derived from an EMBL/GenBank/DDBJ whole genome shotgun (WGS) entry which is preliminary data.</text>
</comment>
<dbReference type="GO" id="GO:0000976">
    <property type="term" value="F:transcription cis-regulatory region binding"/>
    <property type="evidence" value="ECO:0007669"/>
    <property type="project" value="TreeGrafter"/>
</dbReference>
<keyword evidence="1" id="KW-0805">Transcription regulation</keyword>
<evidence type="ECO:0000256" key="5">
    <source>
        <dbReference type="SAM" id="MobiDB-lite"/>
    </source>
</evidence>
<accession>A0A918PBK6</accession>
<evidence type="ECO:0000259" key="6">
    <source>
        <dbReference type="PROSITE" id="PS50977"/>
    </source>
</evidence>
<dbReference type="PANTHER" id="PTHR30055:SF234">
    <property type="entry name" value="HTH-TYPE TRANSCRIPTIONAL REGULATOR BETI"/>
    <property type="match status" value="1"/>
</dbReference>
<dbReference type="Pfam" id="PF00440">
    <property type="entry name" value="TetR_N"/>
    <property type="match status" value="1"/>
</dbReference>
<dbReference type="InterPro" id="IPR001647">
    <property type="entry name" value="HTH_TetR"/>
</dbReference>
<evidence type="ECO:0000256" key="4">
    <source>
        <dbReference type="PROSITE-ProRule" id="PRU00335"/>
    </source>
</evidence>
<dbReference type="Pfam" id="PF14246">
    <property type="entry name" value="TetR_C_7"/>
    <property type="match status" value="1"/>
</dbReference>
<evidence type="ECO:0000313" key="8">
    <source>
        <dbReference type="Proteomes" id="UP000648075"/>
    </source>
</evidence>
<name>A0A918PBK6_9SPHN</name>
<dbReference type="RefSeq" id="WP_189619661.1">
    <property type="nucleotide sequence ID" value="NZ_BMZA01000001.1"/>
</dbReference>
<evidence type="ECO:0000256" key="1">
    <source>
        <dbReference type="ARBA" id="ARBA00023015"/>
    </source>
</evidence>
<evidence type="ECO:0000313" key="7">
    <source>
        <dbReference type="EMBL" id="GGY94543.1"/>
    </source>
</evidence>
<dbReference type="EMBL" id="BMZA01000001">
    <property type="protein sequence ID" value="GGY94543.1"/>
    <property type="molecule type" value="Genomic_DNA"/>
</dbReference>
<dbReference type="GO" id="GO:0003700">
    <property type="term" value="F:DNA-binding transcription factor activity"/>
    <property type="evidence" value="ECO:0007669"/>
    <property type="project" value="TreeGrafter"/>
</dbReference>
<dbReference type="AlphaFoldDB" id="A0A918PBK6"/>
<feature type="region of interest" description="Disordered" evidence="5">
    <location>
        <begin position="1"/>
        <end position="28"/>
    </location>
</feature>
<gene>
    <name evidence="7" type="ORF">GCM10011614_06970</name>
</gene>
<feature type="DNA-binding region" description="H-T-H motif" evidence="4">
    <location>
        <begin position="49"/>
        <end position="68"/>
    </location>
</feature>
<evidence type="ECO:0000256" key="3">
    <source>
        <dbReference type="ARBA" id="ARBA00023163"/>
    </source>
</evidence>
<dbReference type="PROSITE" id="PS50977">
    <property type="entry name" value="HTH_TETR_2"/>
    <property type="match status" value="1"/>
</dbReference>
<dbReference type="Proteomes" id="UP000648075">
    <property type="component" value="Unassembled WGS sequence"/>
</dbReference>
<reference evidence="7" key="1">
    <citation type="journal article" date="2014" name="Int. J. Syst. Evol. Microbiol.">
        <title>Complete genome sequence of Corynebacterium casei LMG S-19264T (=DSM 44701T), isolated from a smear-ripened cheese.</title>
        <authorList>
            <consortium name="US DOE Joint Genome Institute (JGI-PGF)"/>
            <person name="Walter F."/>
            <person name="Albersmeier A."/>
            <person name="Kalinowski J."/>
            <person name="Ruckert C."/>
        </authorList>
    </citation>
    <scope>NUCLEOTIDE SEQUENCE</scope>
    <source>
        <strain evidence="7">KCTC 32255</strain>
    </source>
</reference>
<dbReference type="PRINTS" id="PR00455">
    <property type="entry name" value="HTHTETR"/>
</dbReference>